<dbReference type="EMBL" id="CP002580">
    <property type="protein sequence ID" value="AJK44751.1"/>
    <property type="molecule type" value="Genomic_DNA"/>
</dbReference>
<reference evidence="2 3" key="2">
    <citation type="journal article" date="2016" name="Appl. Microbiol. Biotechnol.">
        <title>Mutations improving production and secretion of extracellular lipase by Burkholderia glumae PG1.</title>
        <authorList>
            <person name="Knapp A."/>
            <person name="Voget S."/>
            <person name="Gao R."/>
            <person name="Zaburannyi N."/>
            <person name="Krysciak D."/>
            <person name="Breuer M."/>
            <person name="Hauer B."/>
            <person name="Streit W.R."/>
            <person name="Muller R."/>
            <person name="Daniel R."/>
            <person name="Jaeger K.E."/>
        </authorList>
    </citation>
    <scope>NUCLEOTIDE SEQUENCE [LARGE SCALE GENOMIC DNA]</scope>
    <source>
        <strain evidence="2 3">PG1</strain>
    </source>
</reference>
<reference evidence="3" key="1">
    <citation type="submission" date="2011-03" db="EMBL/GenBank/DDBJ databases">
        <authorList>
            <person name="Voget S."/>
            <person name="Streit W.R."/>
            <person name="Jaeger K.E."/>
            <person name="Daniel R."/>
        </authorList>
    </citation>
    <scope>NUCLEOTIDE SEQUENCE [LARGE SCALE GENOMIC DNA]</scope>
    <source>
        <strain evidence="3">PG1</strain>
    </source>
</reference>
<dbReference type="AlphaFoldDB" id="A0A0B6RXL5"/>
<dbReference type="Gene3D" id="3.40.1570.10">
    <property type="entry name" value="HemS/ChuS/ChuX like domains"/>
    <property type="match status" value="2"/>
</dbReference>
<dbReference type="GO" id="GO:0006826">
    <property type="term" value="P:iron ion transport"/>
    <property type="evidence" value="ECO:0007669"/>
    <property type="project" value="InterPro"/>
</dbReference>
<proteinExistence type="predicted"/>
<evidence type="ECO:0000259" key="1">
    <source>
        <dbReference type="Pfam" id="PF05171"/>
    </source>
</evidence>
<dbReference type="Pfam" id="PF05171">
    <property type="entry name" value="HemS"/>
    <property type="match status" value="2"/>
</dbReference>
<name>A0A0B6RXL5_BURPL</name>
<dbReference type="InterPro" id="IPR053733">
    <property type="entry name" value="Heme_Transport_Util_sf"/>
</dbReference>
<dbReference type="KEGG" id="bgp:BGL_1c01990"/>
<evidence type="ECO:0000313" key="2">
    <source>
        <dbReference type="EMBL" id="AJK44751.1"/>
    </source>
</evidence>
<dbReference type="SUPFAM" id="SSF144064">
    <property type="entry name" value="Heme iron utilization protein-like"/>
    <property type="match status" value="1"/>
</dbReference>
<dbReference type="KEGG" id="bpla:bpln_1g02040"/>
<dbReference type="RefSeq" id="WP_042623597.1">
    <property type="nucleotide sequence ID" value="NZ_BSTO01000003.1"/>
</dbReference>
<protein>
    <submittedName>
        <fullName evidence="2">Hemin ABC transport protein HmuS</fullName>
    </submittedName>
</protein>
<evidence type="ECO:0000313" key="3">
    <source>
        <dbReference type="Proteomes" id="UP000031838"/>
    </source>
</evidence>
<organism evidence="2 3">
    <name type="scientific">Burkholderia plantarii</name>
    <dbReference type="NCBI Taxonomy" id="41899"/>
    <lineage>
        <taxon>Bacteria</taxon>
        <taxon>Pseudomonadati</taxon>
        <taxon>Pseudomonadota</taxon>
        <taxon>Betaproteobacteria</taxon>
        <taxon>Burkholderiales</taxon>
        <taxon>Burkholderiaceae</taxon>
        <taxon>Burkholderia</taxon>
    </lineage>
</organism>
<dbReference type="Proteomes" id="UP000031838">
    <property type="component" value="Chromosome 1"/>
</dbReference>
<sequence length="365" mass="39314">MATPSTLPPRRDAAALAALRRDFTRLRTERRLRHRDAAAALGVSEGEALAAFVGERVVRLDARFVELYEALPRLGNVMTLTRNEAAVHEKIGRFENMSHDGTIGLALGEAIDLRIFYAKWASGFAARETAGDGERRSLQFFDAHGTAITKVYLREDSDHAAFDALVASHAARPQVAGLAVEPAAAPAARRDDVEIDVAGLRAAWDAMQDTHEFFGMLRRFGTARLQAMRLAGTSRAVPLAAGATAALLGDVAASGLPIMVFVGSAGMIQIHTGPIRKVVSMGPWLNVMDPAFNLHLRADLVDSAWAVRKPTRDGVVTSVELFDARGETIAMLFGARRPGVPELEGWRAAVARLAPAADLREEVPA</sequence>
<dbReference type="OrthoDB" id="316630at2"/>
<dbReference type="InterPro" id="IPR007845">
    <property type="entry name" value="HemS/ChuX_dom"/>
</dbReference>
<accession>A0A0B6RXL5</accession>
<feature type="domain" description="Haemin-degrading HemS/ChuX" evidence="1">
    <location>
        <begin position="42"/>
        <end position="168"/>
    </location>
</feature>
<feature type="domain" description="Haemin-degrading HemS/ChuX" evidence="1">
    <location>
        <begin position="222"/>
        <end position="353"/>
    </location>
</feature>
<dbReference type="CDD" id="cd16830">
    <property type="entry name" value="HemS-like_N"/>
    <property type="match status" value="1"/>
</dbReference>
<dbReference type="HOGENOM" id="CLU_034543_0_0_4"/>
<keyword evidence="3" id="KW-1185">Reference proteome</keyword>
<dbReference type="CDD" id="cd16831">
    <property type="entry name" value="HemS-like_C"/>
    <property type="match status" value="1"/>
</dbReference>
<gene>
    <name evidence="2" type="primary">hmuS</name>
    <name evidence="2" type="ORF">BGL_1c01990</name>
</gene>